<dbReference type="EMBL" id="FPBX01000015">
    <property type="protein sequence ID" value="SFU70428.1"/>
    <property type="molecule type" value="Genomic_DNA"/>
</dbReference>
<reference evidence="4 5" key="1">
    <citation type="submission" date="2016-10" db="EMBL/GenBank/DDBJ databases">
        <authorList>
            <person name="de Groot N.N."/>
        </authorList>
    </citation>
    <scope>NUCLEOTIDE SEQUENCE [LARGE SCALE GENOMIC DNA]</scope>
    <source>
        <strain evidence="4 5">R-24608</strain>
    </source>
</reference>
<dbReference type="InterPro" id="IPR010131">
    <property type="entry name" value="MdtP/NodT-like"/>
</dbReference>
<dbReference type="InterPro" id="IPR003423">
    <property type="entry name" value="OMP_efflux"/>
</dbReference>
<protein>
    <submittedName>
        <fullName evidence="4">Efflux transporter, outer membrane factor (OMF) lipoprotein, NodT family</fullName>
    </submittedName>
</protein>
<name>A0A1I7IC11_9BURK</name>
<dbReference type="PROSITE" id="PS51257">
    <property type="entry name" value="PROKAR_LIPOPROTEIN"/>
    <property type="match status" value="1"/>
</dbReference>
<dbReference type="NCBIfam" id="TIGR01845">
    <property type="entry name" value="outer_NodT"/>
    <property type="match status" value="1"/>
</dbReference>
<dbReference type="GO" id="GO:0015562">
    <property type="term" value="F:efflux transmembrane transporter activity"/>
    <property type="evidence" value="ECO:0007669"/>
    <property type="project" value="InterPro"/>
</dbReference>
<evidence type="ECO:0000256" key="3">
    <source>
        <dbReference type="SAM" id="MobiDB-lite"/>
    </source>
</evidence>
<accession>A0A1I7IC11</accession>
<evidence type="ECO:0000313" key="5">
    <source>
        <dbReference type="Proteomes" id="UP000183656"/>
    </source>
</evidence>
<dbReference type="Pfam" id="PF02321">
    <property type="entry name" value="OEP"/>
    <property type="match status" value="2"/>
</dbReference>
<evidence type="ECO:0000256" key="1">
    <source>
        <dbReference type="ARBA" id="ARBA00007613"/>
    </source>
</evidence>
<keyword evidence="2" id="KW-0812">Transmembrane</keyword>
<proteinExistence type="inferred from homology"/>
<keyword evidence="2" id="KW-1134">Transmembrane beta strand</keyword>
<dbReference type="OrthoDB" id="9770517at2"/>
<dbReference type="Proteomes" id="UP000183656">
    <property type="component" value="Unassembled WGS sequence"/>
</dbReference>
<sequence length="490" mass="50778">MRPLAPAVLPPLGGARTRAAAMALGCLLAAWLTGCASSRQELVPPAAVASDDAPAPWSDGPHQSAATPPRVAGLALPGPWWESLQSPALSALIAQAQAASPTLATAEAALRQAEALQNAQAATTAQPQLDATVGAQRQHTSPAALGQSGEGRSFSLYSAGLQVRYLFDLSGASQHTLQALAARTEWRRHEQTAARRALAGQIAATAIARARWAAQVEATHTLVQQQQALADIAQARVRLGQATPDEALALQALAAQTRASLPPLRQQLQQAEHVLAVLAGQPPGIQPLHAFALGDFTLPTQLPLRVPSQLVRQRPDIQASEALLHAAHAEHGATVARRYPQLQLSANLGSQALTSGALFGAGAAVWALGGQLVQPLFNPAQQGQEAAALAALQAASAQYQGVVLQALRQVADALGALDHGAQALQALREADAAAQASAHTVQRRYALGAASYVQLVQAQQQATQATLLRAQAQAQQLADCVALYQALGTP</sequence>
<dbReference type="STRING" id="343013.SAMN04489707_101573"/>
<dbReference type="Gene3D" id="1.20.1600.10">
    <property type="entry name" value="Outer membrane efflux proteins (OEP)"/>
    <property type="match status" value="1"/>
</dbReference>
<keyword evidence="2" id="KW-0564">Palmitate</keyword>
<organism evidence="4 5">
    <name type="scientific">Paenacidovorax caeni</name>
    <dbReference type="NCBI Taxonomy" id="343013"/>
    <lineage>
        <taxon>Bacteria</taxon>
        <taxon>Pseudomonadati</taxon>
        <taxon>Pseudomonadota</taxon>
        <taxon>Betaproteobacteria</taxon>
        <taxon>Burkholderiales</taxon>
        <taxon>Comamonadaceae</taxon>
        <taxon>Paenacidovorax</taxon>
    </lineage>
</organism>
<evidence type="ECO:0000256" key="2">
    <source>
        <dbReference type="RuleBase" id="RU362097"/>
    </source>
</evidence>
<dbReference type="AlphaFoldDB" id="A0A1I7IC11"/>
<dbReference type="RefSeq" id="WP_082366624.1">
    <property type="nucleotide sequence ID" value="NZ_CYIG01000039.1"/>
</dbReference>
<dbReference type="PANTHER" id="PTHR30203">
    <property type="entry name" value="OUTER MEMBRANE CATION EFFLUX PROTEIN"/>
    <property type="match status" value="1"/>
</dbReference>
<dbReference type="GO" id="GO:0005886">
    <property type="term" value="C:plasma membrane"/>
    <property type="evidence" value="ECO:0007669"/>
    <property type="project" value="UniProtKB-SubCell"/>
</dbReference>
<feature type="region of interest" description="Disordered" evidence="3">
    <location>
        <begin position="46"/>
        <end position="69"/>
    </location>
</feature>
<comment type="similarity">
    <text evidence="1 2">Belongs to the outer membrane factor (OMF) (TC 1.B.17) family.</text>
</comment>
<keyword evidence="5" id="KW-1185">Reference proteome</keyword>
<feature type="compositionally biased region" description="Low complexity" evidence="3">
    <location>
        <begin position="46"/>
        <end position="61"/>
    </location>
</feature>
<keyword evidence="2" id="KW-0472">Membrane</keyword>
<comment type="subcellular location">
    <subcellularLocation>
        <location evidence="2">Cell membrane</location>
        <topology evidence="2">Lipid-anchor</topology>
    </subcellularLocation>
</comment>
<gene>
    <name evidence="4" type="ORF">SAMN04489707_101573</name>
</gene>
<keyword evidence="2 4" id="KW-0449">Lipoprotein</keyword>
<evidence type="ECO:0000313" key="4">
    <source>
        <dbReference type="EMBL" id="SFU70428.1"/>
    </source>
</evidence>
<dbReference type="PANTHER" id="PTHR30203:SF33">
    <property type="entry name" value="BLR4455 PROTEIN"/>
    <property type="match status" value="1"/>
</dbReference>
<dbReference type="Gene3D" id="2.20.200.10">
    <property type="entry name" value="Outer membrane efflux proteins (OEP)"/>
    <property type="match status" value="1"/>
</dbReference>
<dbReference type="SUPFAM" id="SSF56954">
    <property type="entry name" value="Outer membrane efflux proteins (OEP)"/>
    <property type="match status" value="1"/>
</dbReference>